<evidence type="ECO:0000256" key="5">
    <source>
        <dbReference type="ARBA" id="ARBA00022703"/>
    </source>
</evidence>
<evidence type="ECO:0000256" key="3">
    <source>
        <dbReference type="ARBA" id="ARBA00011720"/>
    </source>
</evidence>
<evidence type="ECO:0000256" key="7">
    <source>
        <dbReference type="ARBA" id="ARBA00022989"/>
    </source>
</evidence>
<gene>
    <name evidence="13" type="ORF">KUF71_003766</name>
</gene>
<comment type="subunit">
    <text evidence="3">Constitutively interacts with CASP4; required for the localization of procaspase 4 to the ER.</text>
</comment>
<dbReference type="PANTHER" id="PTHR13448:SF0">
    <property type="entry name" value="TRANSMEMBRANE PROTEIN 214"/>
    <property type="match status" value="1"/>
</dbReference>
<keyword evidence="9" id="KW-0325">Glycoprotein</keyword>
<name>A0AAE1GUG6_9NEOP</name>
<dbReference type="PANTHER" id="PTHR13448">
    <property type="entry name" value="TRANSMEMBRANE PROTEIN 214"/>
    <property type="match status" value="1"/>
</dbReference>
<dbReference type="Proteomes" id="UP001219518">
    <property type="component" value="Unassembled WGS sequence"/>
</dbReference>
<feature type="transmembrane region" description="Helical" evidence="12">
    <location>
        <begin position="477"/>
        <end position="497"/>
    </location>
</feature>
<evidence type="ECO:0000256" key="12">
    <source>
        <dbReference type="SAM" id="Phobius"/>
    </source>
</evidence>
<keyword evidence="4 12" id="KW-0812">Transmembrane</keyword>
<evidence type="ECO:0000313" key="13">
    <source>
        <dbReference type="EMBL" id="KAK3909167.1"/>
    </source>
</evidence>
<evidence type="ECO:0000256" key="2">
    <source>
        <dbReference type="ARBA" id="ARBA00007984"/>
    </source>
</evidence>
<keyword evidence="14" id="KW-1185">Reference proteome</keyword>
<keyword evidence="6" id="KW-0256">Endoplasmic reticulum</keyword>
<feature type="region of interest" description="Disordered" evidence="11">
    <location>
        <begin position="1"/>
        <end position="30"/>
    </location>
</feature>
<evidence type="ECO:0000313" key="14">
    <source>
        <dbReference type="Proteomes" id="UP001219518"/>
    </source>
</evidence>
<evidence type="ECO:0000256" key="9">
    <source>
        <dbReference type="ARBA" id="ARBA00023180"/>
    </source>
</evidence>
<feature type="compositionally biased region" description="Basic and acidic residues" evidence="11">
    <location>
        <begin position="92"/>
        <end position="110"/>
    </location>
</feature>
<keyword evidence="8 12" id="KW-0472">Membrane</keyword>
<dbReference type="GO" id="GO:0005789">
    <property type="term" value="C:endoplasmic reticulum membrane"/>
    <property type="evidence" value="ECO:0007669"/>
    <property type="project" value="UniProtKB-SubCell"/>
</dbReference>
<comment type="similarity">
    <text evidence="2">Belongs to the TMEM214 family.</text>
</comment>
<comment type="function">
    <text evidence="10">Critical mediator, in cooperation with CASP4, of endoplasmic reticulum-stress induced apoptosis. Required or the activation of CASP4 following endoplasmic reticulum stress.</text>
</comment>
<comment type="subcellular location">
    <subcellularLocation>
        <location evidence="1">Endoplasmic reticulum membrane</location>
        <topology evidence="1">Multi-pass membrane protein</topology>
    </subcellularLocation>
</comment>
<comment type="caution">
    <text evidence="13">The sequence shown here is derived from an EMBL/GenBank/DDBJ whole genome shotgun (WGS) entry which is preliminary data.</text>
</comment>
<reference evidence="13" key="1">
    <citation type="submission" date="2021-07" db="EMBL/GenBank/DDBJ databases">
        <authorList>
            <person name="Catto M.A."/>
            <person name="Jacobson A."/>
            <person name="Kennedy G."/>
            <person name="Labadie P."/>
            <person name="Hunt B.G."/>
            <person name="Srinivasan R."/>
        </authorList>
    </citation>
    <scope>NUCLEOTIDE SEQUENCE</scope>
    <source>
        <strain evidence="13">PL_HMW_Pooled</strain>
        <tissue evidence="13">Head</tissue>
    </source>
</reference>
<evidence type="ECO:0000256" key="8">
    <source>
        <dbReference type="ARBA" id="ARBA00023136"/>
    </source>
</evidence>
<sequence>MSGQQWELVTKNKKDRVVNGTSKKLTKTEKKKFVENAPKVEDLLPLSQVKTLYSEFSDIKKPNPDTKLKSKENDAKKQQQKKSQQQQQQAKGNDKSKEKEKDSKDSKPKTLDAALNRINVTEFQAMVTSVQAKFDRTPILWLRTIDNFLDSVINVEISDPTFSSKNHEYPLCLMPSALRSALKDALDLAGESNLQTYFEILLTNLAQEMTKGSHAAGSRLLLQFIATSYPRIAIEAIPKCLSLQNSYKNRKPIWLSILWAMGQAGFRDLSVGLKVWQDVMLPVLDLRNYSQFVLEYLTRLLGRHAAGPALGVNEYLTALDAILRPPAPVSNQVTDALYRQSRVLRKIVVNATPDAKLNLFFKPLMERLSHADTDAYKQEILEFLFLCICEDEQSFSIWKQLYTSHIVESAALLQHIESKWRASKDKLAKKSFRVFIDYTIKTNLSLQDSKPKIRGLEECRKICQSISAKMAVKKSSYLSLFTFLILLMVGGAILYDVKLHGSFKASSTGRVLEDIGALHYGNLALEQAKVYTQKGVVWTRENAPIYYASAVEVSKPYLELLRDLGYIGYNGLVKVWTKFDGWCSTTAPEFTSQVKEYAAIAGETTKQYAVDFAHYTKVGFVSAQDYAAKNIFVGKWSPENLQKMTHEAVNVTQQYVYSTYEWIVQQVESVNKVR</sequence>
<feature type="compositionally biased region" description="Basic and acidic residues" evidence="11">
    <location>
        <begin position="57"/>
        <end position="77"/>
    </location>
</feature>
<accession>A0AAE1GUG6</accession>
<evidence type="ECO:0000256" key="6">
    <source>
        <dbReference type="ARBA" id="ARBA00022824"/>
    </source>
</evidence>
<dbReference type="Pfam" id="PF10151">
    <property type="entry name" value="TMEM214"/>
    <property type="match status" value="1"/>
</dbReference>
<evidence type="ECO:0000256" key="10">
    <source>
        <dbReference type="ARBA" id="ARBA00024938"/>
    </source>
</evidence>
<evidence type="ECO:0000256" key="11">
    <source>
        <dbReference type="SAM" id="MobiDB-lite"/>
    </source>
</evidence>
<keyword evidence="7 12" id="KW-1133">Transmembrane helix</keyword>
<keyword evidence="5" id="KW-0053">Apoptosis</keyword>
<feature type="compositionally biased region" description="Low complexity" evidence="11">
    <location>
        <begin position="81"/>
        <end position="91"/>
    </location>
</feature>
<dbReference type="GO" id="GO:0006915">
    <property type="term" value="P:apoptotic process"/>
    <property type="evidence" value="ECO:0007669"/>
    <property type="project" value="UniProtKB-KW"/>
</dbReference>
<dbReference type="GO" id="GO:0005794">
    <property type="term" value="C:Golgi apparatus"/>
    <property type="evidence" value="ECO:0007669"/>
    <property type="project" value="TreeGrafter"/>
</dbReference>
<evidence type="ECO:0000256" key="1">
    <source>
        <dbReference type="ARBA" id="ARBA00004477"/>
    </source>
</evidence>
<dbReference type="AlphaFoldDB" id="A0AAE1GUG6"/>
<reference evidence="13" key="2">
    <citation type="journal article" date="2023" name="BMC Genomics">
        <title>Pest status, molecular evolution, and epigenetic factors derived from the genome assembly of Frankliniella fusca, a thysanopteran phytovirus vector.</title>
        <authorList>
            <person name="Catto M.A."/>
            <person name="Labadie P.E."/>
            <person name="Jacobson A.L."/>
            <person name="Kennedy G.G."/>
            <person name="Srinivasan R."/>
            <person name="Hunt B.G."/>
        </authorList>
    </citation>
    <scope>NUCLEOTIDE SEQUENCE</scope>
    <source>
        <strain evidence="13">PL_HMW_Pooled</strain>
    </source>
</reference>
<feature type="region of interest" description="Disordered" evidence="11">
    <location>
        <begin position="54"/>
        <end position="111"/>
    </location>
</feature>
<organism evidence="13 14">
    <name type="scientific">Frankliniella fusca</name>
    <dbReference type="NCBI Taxonomy" id="407009"/>
    <lineage>
        <taxon>Eukaryota</taxon>
        <taxon>Metazoa</taxon>
        <taxon>Ecdysozoa</taxon>
        <taxon>Arthropoda</taxon>
        <taxon>Hexapoda</taxon>
        <taxon>Insecta</taxon>
        <taxon>Pterygota</taxon>
        <taxon>Neoptera</taxon>
        <taxon>Paraneoptera</taxon>
        <taxon>Thysanoptera</taxon>
        <taxon>Terebrantia</taxon>
        <taxon>Thripoidea</taxon>
        <taxon>Thripidae</taxon>
        <taxon>Frankliniella</taxon>
    </lineage>
</organism>
<dbReference type="EMBL" id="JAHWGI010000085">
    <property type="protein sequence ID" value="KAK3909167.1"/>
    <property type="molecule type" value="Genomic_DNA"/>
</dbReference>
<evidence type="ECO:0000256" key="4">
    <source>
        <dbReference type="ARBA" id="ARBA00022692"/>
    </source>
</evidence>
<protein>
    <submittedName>
        <fullName evidence="13">Transmembrane protein 214-B</fullName>
    </submittedName>
</protein>
<proteinExistence type="inferred from homology"/>
<dbReference type="InterPro" id="IPR019308">
    <property type="entry name" value="TMEM214"/>
</dbReference>